<gene>
    <name evidence="2" type="ORF">S03H2_24684</name>
</gene>
<reference evidence="2" key="1">
    <citation type="journal article" date="2014" name="Front. Microbiol.">
        <title>High frequency of phylogenetically diverse reductive dehalogenase-homologous genes in deep subseafloor sedimentary metagenomes.</title>
        <authorList>
            <person name="Kawai M."/>
            <person name="Futagami T."/>
            <person name="Toyoda A."/>
            <person name="Takaki Y."/>
            <person name="Nishi S."/>
            <person name="Hori S."/>
            <person name="Arai W."/>
            <person name="Tsubouchi T."/>
            <person name="Morono Y."/>
            <person name="Uchiyama I."/>
            <person name="Ito T."/>
            <person name="Fujiyama A."/>
            <person name="Inagaki F."/>
            <person name="Takami H."/>
        </authorList>
    </citation>
    <scope>NUCLEOTIDE SEQUENCE</scope>
    <source>
        <strain evidence="2">Expedition CK06-06</strain>
    </source>
</reference>
<feature type="non-terminal residue" evidence="2">
    <location>
        <position position="1"/>
    </location>
</feature>
<name>X1H618_9ZZZZ</name>
<accession>X1H618</accession>
<evidence type="ECO:0000259" key="1">
    <source>
        <dbReference type="SMART" id="SM00507"/>
    </source>
</evidence>
<dbReference type="GO" id="GO:0008270">
    <property type="term" value="F:zinc ion binding"/>
    <property type="evidence" value="ECO:0007669"/>
    <property type="project" value="InterPro"/>
</dbReference>
<dbReference type="CDD" id="cd00085">
    <property type="entry name" value="HNHc"/>
    <property type="match status" value="1"/>
</dbReference>
<dbReference type="GO" id="GO:0003676">
    <property type="term" value="F:nucleic acid binding"/>
    <property type="evidence" value="ECO:0007669"/>
    <property type="project" value="InterPro"/>
</dbReference>
<sequence length="160" mass="18242">SRARIRIFERSKVMPQKPAKPCKAPRCPNLVPVGEKYCPRHKAMEPGRPCREPGCPELVAWPERYCAKHQAERDKAYDANRESAAKRGYDRRWGKLCNLYLASHPLCELCESRKRIVPAAEVHHIVPKSRGGGDEIENLMSLCRACHNALTRREAKETAK</sequence>
<evidence type="ECO:0000313" key="2">
    <source>
        <dbReference type="EMBL" id="GAH40763.1"/>
    </source>
</evidence>
<organism evidence="2">
    <name type="scientific">marine sediment metagenome</name>
    <dbReference type="NCBI Taxonomy" id="412755"/>
    <lineage>
        <taxon>unclassified sequences</taxon>
        <taxon>metagenomes</taxon>
        <taxon>ecological metagenomes</taxon>
    </lineage>
</organism>
<dbReference type="GO" id="GO:0004519">
    <property type="term" value="F:endonuclease activity"/>
    <property type="evidence" value="ECO:0007669"/>
    <property type="project" value="InterPro"/>
</dbReference>
<proteinExistence type="predicted"/>
<feature type="domain" description="HNH nuclease" evidence="1">
    <location>
        <begin position="95"/>
        <end position="148"/>
    </location>
</feature>
<protein>
    <recommendedName>
        <fullName evidence="1">HNH nuclease domain-containing protein</fullName>
    </recommendedName>
</protein>
<comment type="caution">
    <text evidence="2">The sequence shown here is derived from an EMBL/GenBank/DDBJ whole genome shotgun (WGS) entry which is preliminary data.</text>
</comment>
<dbReference type="EMBL" id="BARU01013779">
    <property type="protein sequence ID" value="GAH40763.1"/>
    <property type="molecule type" value="Genomic_DNA"/>
</dbReference>
<dbReference type="AlphaFoldDB" id="X1H618"/>
<dbReference type="SMART" id="SM00507">
    <property type="entry name" value="HNHc"/>
    <property type="match status" value="1"/>
</dbReference>
<dbReference type="InterPro" id="IPR003615">
    <property type="entry name" value="HNH_nuc"/>
</dbReference>
<dbReference type="Gene3D" id="1.10.30.50">
    <property type="match status" value="1"/>
</dbReference>
<dbReference type="InterPro" id="IPR002711">
    <property type="entry name" value="HNH"/>
</dbReference>
<dbReference type="Pfam" id="PF01844">
    <property type="entry name" value="HNH"/>
    <property type="match status" value="1"/>
</dbReference>